<dbReference type="EMBL" id="JEME01000030">
    <property type="protein sequence ID" value="KYG11418.1"/>
    <property type="molecule type" value="Genomic_DNA"/>
</dbReference>
<organism evidence="1 2">
    <name type="scientific">Sorangium cellulosum</name>
    <name type="common">Polyangium cellulosum</name>
    <dbReference type="NCBI Taxonomy" id="56"/>
    <lineage>
        <taxon>Bacteria</taxon>
        <taxon>Pseudomonadati</taxon>
        <taxon>Myxococcota</taxon>
        <taxon>Polyangia</taxon>
        <taxon>Polyangiales</taxon>
        <taxon>Polyangiaceae</taxon>
        <taxon>Sorangium</taxon>
    </lineage>
</organism>
<comment type="caution">
    <text evidence="1">The sequence shown here is derived from an EMBL/GenBank/DDBJ whole genome shotgun (WGS) entry which is preliminary data.</text>
</comment>
<evidence type="ECO:0000313" key="1">
    <source>
        <dbReference type="EMBL" id="KYG11418.1"/>
    </source>
</evidence>
<name>A0A150U3R7_SORCE</name>
<reference evidence="1 2" key="1">
    <citation type="submission" date="2014-02" db="EMBL/GenBank/DDBJ databases">
        <title>The small core and large imbalanced accessory genome model reveals a collaborative survival strategy of Sorangium cellulosum strains in nature.</title>
        <authorList>
            <person name="Han K."/>
            <person name="Peng R."/>
            <person name="Blom J."/>
            <person name="Li Y.-Z."/>
        </authorList>
    </citation>
    <scope>NUCLEOTIDE SEQUENCE [LARGE SCALE GENOMIC DNA]</scope>
    <source>
        <strain evidence="1 2">So0007-03</strain>
    </source>
</reference>
<proteinExistence type="predicted"/>
<evidence type="ECO:0000313" key="2">
    <source>
        <dbReference type="Proteomes" id="UP000075502"/>
    </source>
</evidence>
<dbReference type="AlphaFoldDB" id="A0A150U3R7"/>
<dbReference type="Pfam" id="PF10123">
    <property type="entry name" value="Mu-like_Pro"/>
    <property type="match status" value="1"/>
</dbReference>
<protein>
    <recommendedName>
        <fullName evidence="3">Mu-like prophage I protein</fullName>
    </recommendedName>
</protein>
<dbReference type="Proteomes" id="UP000075502">
    <property type="component" value="Unassembled WGS sequence"/>
</dbReference>
<accession>A0A150U3R7</accession>
<sequence length="391" mass="40813">MRTKGVNITAAAGGLEIPNGPIKAPERFRLWKAGSNPGDYGDSILTDAAADRVIAEYLRRGNPIAIDIEHNTNPQRNPDYDPANPPRTGGYLALEKVQTPDGPEIWCSSVRWSDYARQQIESGERCCISPDWDIDPETREPLRLHKVSLVLEPGTWGIGLLASKAARPTEKRMDLDQLKNGIATATTLAESSEDPEIKAAAQAFAEKLSGLAASLGLDLSAPAPDSAAPAAAAADEETKPAPAVAAVASKGGVTLADVQRVIREESAKANLIASAANRPGMTAALKTLLAGKPLAEVKAIVSALPVPSVTPAAPENVTASKPGVPPAPVAQPQAPALDPVDAYRVELMDKQFGPVVTPERVAASKEAAAKGTLGVISVARLRDARKAATGK</sequence>
<gene>
    <name evidence="1" type="ORF">BE21_57550</name>
</gene>
<evidence type="ECO:0008006" key="3">
    <source>
        <dbReference type="Google" id="ProtNLM"/>
    </source>
</evidence>
<dbReference type="InterPro" id="IPR012106">
    <property type="entry name" value="Phage_Mu_Gp1"/>
</dbReference>